<evidence type="ECO:0000313" key="7">
    <source>
        <dbReference type="EMBL" id="TWF78609.1"/>
    </source>
</evidence>
<dbReference type="GO" id="GO:0030288">
    <property type="term" value="C:outer membrane-bounded periplasmic space"/>
    <property type="evidence" value="ECO:0007669"/>
    <property type="project" value="TreeGrafter"/>
</dbReference>
<dbReference type="PANTHER" id="PTHR30532">
    <property type="entry name" value="IRON III DICITRATE-BINDING PERIPLASMIC PROTEIN"/>
    <property type="match status" value="1"/>
</dbReference>
<dbReference type="InterPro" id="IPR051313">
    <property type="entry name" value="Bact_iron-sidero_bind"/>
</dbReference>
<dbReference type="Proteomes" id="UP000321261">
    <property type="component" value="Unassembled WGS sequence"/>
</dbReference>
<sequence>MRGRRIGVALGAGVVALVLAACGTTEAPAGTPTSPAPASGAQISVTDARGKQITFGGPATRAVGLEWALVEYLVTLGVMPVGVADVQGYSAWVQAAPLTEGVRDVGVRGEPSIEAIAALRPDVVFAASDVNEGALTQLEAIAPVVVVRDADASDPLGQMRRNVELVAQVTGKQAEADQMLAGFDSALAEGAQRIAAAGLAGRRIAFADGYLDGGRLSIRPFTEGSLIETVSQELGLVNAWPMAGDENYGLASTDVEGLTTLGDVEFVYWTNKVEGADPFVEGLAGNAVWQSLPFVQAGNVTRLPDGIWMFGGPASMRQYVDAITAALAG</sequence>
<dbReference type="CDD" id="cd01146">
    <property type="entry name" value="FhuD"/>
    <property type="match status" value="1"/>
</dbReference>
<keyword evidence="3" id="KW-0813">Transport</keyword>
<feature type="chain" id="PRO_5039582735" evidence="5">
    <location>
        <begin position="21"/>
        <end position="329"/>
    </location>
</feature>
<dbReference type="PROSITE" id="PS50983">
    <property type="entry name" value="FE_B12_PBP"/>
    <property type="match status" value="1"/>
</dbReference>
<dbReference type="PRINTS" id="PR01715">
    <property type="entry name" value="FERRIBNDNGPP"/>
</dbReference>
<evidence type="ECO:0000256" key="4">
    <source>
        <dbReference type="ARBA" id="ARBA00022729"/>
    </source>
</evidence>
<dbReference type="SUPFAM" id="SSF53807">
    <property type="entry name" value="Helical backbone' metal receptor"/>
    <property type="match status" value="1"/>
</dbReference>
<reference evidence="7 8" key="1">
    <citation type="submission" date="2019-06" db="EMBL/GenBank/DDBJ databases">
        <title>Sequencing the genomes of 1000 actinobacteria strains.</title>
        <authorList>
            <person name="Klenk H.-P."/>
        </authorList>
    </citation>
    <scope>NUCLEOTIDE SEQUENCE [LARGE SCALE GENOMIC DNA]</scope>
    <source>
        <strain evidence="7 8">DSM 45671</strain>
    </source>
</reference>
<evidence type="ECO:0000256" key="3">
    <source>
        <dbReference type="ARBA" id="ARBA00022448"/>
    </source>
</evidence>
<evidence type="ECO:0000256" key="2">
    <source>
        <dbReference type="ARBA" id="ARBA00008814"/>
    </source>
</evidence>
<evidence type="ECO:0000259" key="6">
    <source>
        <dbReference type="PROSITE" id="PS50983"/>
    </source>
</evidence>
<dbReference type="RefSeq" id="WP_147257587.1">
    <property type="nucleotide sequence ID" value="NZ_VIWU01000001.1"/>
</dbReference>
<dbReference type="Pfam" id="PF01497">
    <property type="entry name" value="Peripla_BP_2"/>
    <property type="match status" value="1"/>
</dbReference>
<dbReference type="AlphaFoldDB" id="A0A561SUS1"/>
<comment type="subcellular location">
    <subcellularLocation>
        <location evidence="1">Cell envelope</location>
    </subcellularLocation>
</comment>
<evidence type="ECO:0000256" key="5">
    <source>
        <dbReference type="SAM" id="SignalP"/>
    </source>
</evidence>
<dbReference type="GO" id="GO:1901678">
    <property type="term" value="P:iron coordination entity transport"/>
    <property type="evidence" value="ECO:0007669"/>
    <property type="project" value="UniProtKB-ARBA"/>
</dbReference>
<dbReference type="EMBL" id="VIWU01000001">
    <property type="protein sequence ID" value="TWF78609.1"/>
    <property type="molecule type" value="Genomic_DNA"/>
</dbReference>
<dbReference type="InterPro" id="IPR002491">
    <property type="entry name" value="ABC_transptr_periplasmic_BD"/>
</dbReference>
<accession>A0A561SUS1</accession>
<gene>
    <name evidence="7" type="ORF">FHX44_114532</name>
</gene>
<organism evidence="7 8">
    <name type="scientific">Pseudonocardia hierapolitana</name>
    <dbReference type="NCBI Taxonomy" id="1128676"/>
    <lineage>
        <taxon>Bacteria</taxon>
        <taxon>Bacillati</taxon>
        <taxon>Actinomycetota</taxon>
        <taxon>Actinomycetes</taxon>
        <taxon>Pseudonocardiales</taxon>
        <taxon>Pseudonocardiaceae</taxon>
        <taxon>Pseudonocardia</taxon>
    </lineage>
</organism>
<keyword evidence="4 5" id="KW-0732">Signal</keyword>
<protein>
    <submittedName>
        <fullName evidence="7">Iron complex transport system substrate-binding protein</fullName>
    </submittedName>
</protein>
<dbReference type="PANTHER" id="PTHR30532:SF1">
    <property type="entry name" value="IRON(3+)-HYDROXAMATE-BINDING PROTEIN FHUD"/>
    <property type="match status" value="1"/>
</dbReference>
<evidence type="ECO:0000256" key="1">
    <source>
        <dbReference type="ARBA" id="ARBA00004196"/>
    </source>
</evidence>
<keyword evidence="8" id="KW-1185">Reference proteome</keyword>
<comment type="similarity">
    <text evidence="2">Belongs to the bacterial solute-binding protein 8 family.</text>
</comment>
<dbReference type="PROSITE" id="PS51257">
    <property type="entry name" value="PROKAR_LIPOPROTEIN"/>
    <property type="match status" value="1"/>
</dbReference>
<proteinExistence type="inferred from homology"/>
<comment type="caution">
    <text evidence="7">The sequence shown here is derived from an EMBL/GenBank/DDBJ whole genome shotgun (WGS) entry which is preliminary data.</text>
</comment>
<feature type="signal peptide" evidence="5">
    <location>
        <begin position="1"/>
        <end position="20"/>
    </location>
</feature>
<dbReference type="OrthoDB" id="9793175at2"/>
<evidence type="ECO:0000313" key="8">
    <source>
        <dbReference type="Proteomes" id="UP000321261"/>
    </source>
</evidence>
<name>A0A561SUS1_9PSEU</name>
<feature type="domain" description="Fe/B12 periplasmic-binding" evidence="6">
    <location>
        <begin position="61"/>
        <end position="329"/>
    </location>
</feature>
<dbReference type="Gene3D" id="3.40.50.1980">
    <property type="entry name" value="Nitrogenase molybdenum iron protein domain"/>
    <property type="match status" value="2"/>
</dbReference>